<feature type="domain" description="FAD/NAD(P)-binding" evidence="7">
    <location>
        <begin position="11"/>
        <end position="200"/>
    </location>
</feature>
<evidence type="ECO:0000313" key="9">
    <source>
        <dbReference type="EMBL" id="CAB3999605.1"/>
    </source>
</evidence>
<keyword evidence="10" id="KW-1185">Reference proteome</keyword>
<keyword evidence="5" id="KW-0274">FAD</keyword>
<name>A0A6S7H1V5_PARCT</name>
<evidence type="ECO:0000259" key="7">
    <source>
        <dbReference type="Pfam" id="PF07992"/>
    </source>
</evidence>
<evidence type="ECO:0000313" key="10">
    <source>
        <dbReference type="Proteomes" id="UP001152795"/>
    </source>
</evidence>
<dbReference type="Gene3D" id="3.50.50.60">
    <property type="entry name" value="FAD/NAD(P)-binding domain"/>
    <property type="match status" value="3"/>
</dbReference>
<comment type="caution">
    <text evidence="9">The sequence shown here is derived from an EMBL/GenBank/DDBJ whole genome shotgun (WGS) entry which is preliminary data.</text>
</comment>
<gene>
    <name evidence="9" type="ORF">PACLA_8A077274</name>
</gene>
<organism evidence="9 10">
    <name type="scientific">Paramuricea clavata</name>
    <name type="common">Red gorgonian</name>
    <name type="synonym">Violescent sea-whip</name>
    <dbReference type="NCBI Taxonomy" id="317549"/>
    <lineage>
        <taxon>Eukaryota</taxon>
        <taxon>Metazoa</taxon>
        <taxon>Cnidaria</taxon>
        <taxon>Anthozoa</taxon>
        <taxon>Octocorallia</taxon>
        <taxon>Malacalcyonacea</taxon>
        <taxon>Plexauridae</taxon>
        <taxon>Paramuricea</taxon>
    </lineage>
</organism>
<dbReference type="InterPro" id="IPR016156">
    <property type="entry name" value="FAD/NAD-linked_Rdtase_dimer_sf"/>
</dbReference>
<evidence type="ECO:0000256" key="1">
    <source>
        <dbReference type="ARBA" id="ARBA00001974"/>
    </source>
</evidence>
<evidence type="ECO:0000256" key="6">
    <source>
        <dbReference type="ARBA" id="ARBA00023002"/>
    </source>
</evidence>
<evidence type="ECO:0000256" key="5">
    <source>
        <dbReference type="ARBA" id="ARBA00022827"/>
    </source>
</evidence>
<sequence length="484" mass="53844">MAAAKELQNFDFIILGGGIAGVSCTEYLSNLNNDKTICLISSTYLVKAVCNIRKIALTLEQYEVTEKPLDSVANECGNVTVVRATVVGFEPTVHKVVTSDNKEFQYKKLCICTGARPNLIAEENEHVLGLRDLQSVEYFQNRLSTARRVVIVGNGGIALELVYELTGCEVVWVIKDDAIGNAYFDKGAAQFFLPALELDGKLHEEANLKNEIASTQSSQDLNAGESSYAAALGSNWKEGLKLSQQTSDIKHKKVVVEYNSELKTIFTRQEYKTLHGDLSDDWNIQLELKNGKTYGCDFVLSATGVVPNTEPFAEHAKVASDGGLMVDKCMRTNISDVYAAGDVCKASWEYSEYWMQMRLWTQANQMGAYAAKCMTSDMDNSENFMDFCFEMFSHVTSFFGYKVILLGKYNGQGLGSDYEVLLRCTKGQEYVKVVLHHGKIHGALLIGDTDLEETLENLILNQMDVSSFGEHLLDPNIDIEDYFD</sequence>
<dbReference type="InterPro" id="IPR050260">
    <property type="entry name" value="FAD-bd_OxRdtase"/>
</dbReference>
<dbReference type="PROSITE" id="PS51257">
    <property type="entry name" value="PROKAR_LIPOPROTEIN"/>
    <property type="match status" value="1"/>
</dbReference>
<dbReference type="AlphaFoldDB" id="A0A6S7H1V5"/>
<keyword evidence="6" id="KW-0560">Oxidoreductase</keyword>
<comment type="cofactor">
    <cofactor evidence="1">
        <name>FAD</name>
        <dbReference type="ChEBI" id="CHEBI:57692"/>
    </cofactor>
</comment>
<evidence type="ECO:0000256" key="2">
    <source>
        <dbReference type="ARBA" id="ARBA00008147"/>
    </source>
</evidence>
<dbReference type="SUPFAM" id="SSF51905">
    <property type="entry name" value="FAD/NAD(P)-binding domain"/>
    <property type="match status" value="2"/>
</dbReference>
<dbReference type="InterPro" id="IPR036188">
    <property type="entry name" value="FAD/NAD-bd_sf"/>
</dbReference>
<comment type="similarity">
    <text evidence="2">Belongs to the class-I pyridine nucleotide-disulfide oxidoreductase family. PYROXD1 subfamily.</text>
</comment>
<dbReference type="EMBL" id="CACRXK020003623">
    <property type="protein sequence ID" value="CAB3999605.1"/>
    <property type="molecule type" value="Genomic_DNA"/>
</dbReference>
<reference evidence="9" key="1">
    <citation type="submission" date="2020-04" db="EMBL/GenBank/DDBJ databases">
        <authorList>
            <person name="Alioto T."/>
            <person name="Alioto T."/>
            <person name="Gomez Garrido J."/>
        </authorList>
    </citation>
    <scope>NUCLEOTIDE SEQUENCE</scope>
    <source>
        <strain evidence="9">A484AB</strain>
    </source>
</reference>
<evidence type="ECO:0000256" key="3">
    <source>
        <dbReference type="ARBA" id="ARBA00018240"/>
    </source>
</evidence>
<feature type="domain" description="NADH-rubredoxin oxidoreductase C-terminal" evidence="8">
    <location>
        <begin position="399"/>
        <end position="462"/>
    </location>
</feature>
<proteinExistence type="inferred from homology"/>
<dbReference type="OrthoDB" id="202203at2759"/>
<dbReference type="InterPro" id="IPR023753">
    <property type="entry name" value="FAD/NAD-binding_dom"/>
</dbReference>
<dbReference type="PANTHER" id="PTHR43429">
    <property type="entry name" value="PYRIDINE NUCLEOTIDE-DISULFIDE OXIDOREDUCTASE DOMAIN-CONTAINING"/>
    <property type="match status" value="1"/>
</dbReference>
<dbReference type="Gene3D" id="3.30.390.30">
    <property type="match status" value="1"/>
</dbReference>
<dbReference type="GO" id="GO:0016491">
    <property type="term" value="F:oxidoreductase activity"/>
    <property type="evidence" value="ECO:0007669"/>
    <property type="project" value="UniProtKB-KW"/>
</dbReference>
<feature type="domain" description="FAD/NAD(P)-binding" evidence="7">
    <location>
        <begin position="271"/>
        <end position="367"/>
    </location>
</feature>
<dbReference type="PANTHER" id="PTHR43429:SF2">
    <property type="entry name" value="PYRIDINE NUCLEOTIDE-DISULFIDE OXIDOREDUCTASE DOMAIN-CONTAINING PROTEIN 1"/>
    <property type="match status" value="1"/>
</dbReference>
<keyword evidence="4" id="KW-0285">Flavoprotein</keyword>
<accession>A0A6S7H1V5</accession>
<protein>
    <recommendedName>
        <fullName evidence="3">Pyridine nucleotide-disulfide oxidoreductase domain-containing protein 1</fullName>
    </recommendedName>
</protein>
<evidence type="ECO:0000256" key="4">
    <source>
        <dbReference type="ARBA" id="ARBA00022630"/>
    </source>
</evidence>
<dbReference type="PRINTS" id="PR00368">
    <property type="entry name" value="FADPNR"/>
</dbReference>
<dbReference type="Pfam" id="PF07992">
    <property type="entry name" value="Pyr_redox_2"/>
    <property type="match status" value="2"/>
</dbReference>
<dbReference type="InterPro" id="IPR041575">
    <property type="entry name" value="Rubredoxin_C"/>
</dbReference>
<dbReference type="Proteomes" id="UP001152795">
    <property type="component" value="Unassembled WGS sequence"/>
</dbReference>
<dbReference type="Pfam" id="PF18267">
    <property type="entry name" value="Rubredoxin_C"/>
    <property type="match status" value="1"/>
</dbReference>
<dbReference type="PRINTS" id="PR00411">
    <property type="entry name" value="PNDRDTASEI"/>
</dbReference>
<evidence type="ECO:0000259" key="8">
    <source>
        <dbReference type="Pfam" id="PF18267"/>
    </source>
</evidence>